<accession>A0A8S9LZH7</accession>
<proteinExistence type="predicted"/>
<feature type="signal peptide" evidence="2">
    <location>
        <begin position="1"/>
        <end position="16"/>
    </location>
</feature>
<protein>
    <submittedName>
        <fullName evidence="3">Uncharacterized protein</fullName>
    </submittedName>
</protein>
<gene>
    <name evidence="3" type="ORF">F2Q70_00011081</name>
</gene>
<feature type="region of interest" description="Disordered" evidence="1">
    <location>
        <begin position="13"/>
        <end position="35"/>
    </location>
</feature>
<name>A0A8S9LZH7_BRACR</name>
<evidence type="ECO:0000256" key="2">
    <source>
        <dbReference type="SAM" id="SignalP"/>
    </source>
</evidence>
<sequence length="108" mass="11592">MVLISIIIFFPSSTRSGSKTSRREGPAPDLTDLIGDGYMRRSREGDVLTPLIGGSGFEGGDQRRRFLGCSSAAARDGRRLAAGLGFRRASLCVGVVAQLQRGSSIYRK</sequence>
<keyword evidence="2" id="KW-0732">Signal</keyword>
<evidence type="ECO:0000256" key="1">
    <source>
        <dbReference type="SAM" id="MobiDB-lite"/>
    </source>
</evidence>
<comment type="caution">
    <text evidence="3">The sequence shown here is derived from an EMBL/GenBank/DDBJ whole genome shotgun (WGS) entry which is preliminary data.</text>
</comment>
<dbReference type="EMBL" id="QGKY02000089">
    <property type="protein sequence ID" value="KAF2611028.1"/>
    <property type="molecule type" value="Genomic_DNA"/>
</dbReference>
<organism evidence="3">
    <name type="scientific">Brassica cretica</name>
    <name type="common">Mustard</name>
    <dbReference type="NCBI Taxonomy" id="69181"/>
    <lineage>
        <taxon>Eukaryota</taxon>
        <taxon>Viridiplantae</taxon>
        <taxon>Streptophyta</taxon>
        <taxon>Embryophyta</taxon>
        <taxon>Tracheophyta</taxon>
        <taxon>Spermatophyta</taxon>
        <taxon>Magnoliopsida</taxon>
        <taxon>eudicotyledons</taxon>
        <taxon>Gunneridae</taxon>
        <taxon>Pentapetalae</taxon>
        <taxon>rosids</taxon>
        <taxon>malvids</taxon>
        <taxon>Brassicales</taxon>
        <taxon>Brassicaceae</taxon>
        <taxon>Brassiceae</taxon>
        <taxon>Brassica</taxon>
    </lineage>
</organism>
<dbReference type="AlphaFoldDB" id="A0A8S9LZH7"/>
<reference evidence="3" key="1">
    <citation type="submission" date="2019-12" db="EMBL/GenBank/DDBJ databases">
        <title>Genome sequencing and annotation of Brassica cretica.</title>
        <authorList>
            <person name="Studholme D.J."/>
            <person name="Sarris P.F."/>
        </authorList>
    </citation>
    <scope>NUCLEOTIDE SEQUENCE</scope>
    <source>
        <strain evidence="3">PFS-102/07</strain>
        <tissue evidence="3">Leaf</tissue>
    </source>
</reference>
<feature type="chain" id="PRO_5035865936" evidence="2">
    <location>
        <begin position="17"/>
        <end position="108"/>
    </location>
</feature>
<evidence type="ECO:0000313" key="3">
    <source>
        <dbReference type="EMBL" id="KAF2611028.1"/>
    </source>
</evidence>